<dbReference type="STRING" id="33114.A0A2G2WY90"/>
<dbReference type="SUPFAM" id="SSF64484">
    <property type="entry name" value="beta and beta-prime subunits of DNA dependent RNA-polymerase"/>
    <property type="match status" value="1"/>
</dbReference>
<dbReference type="EMBL" id="MLFT02000004">
    <property type="protein sequence ID" value="PHT50214.1"/>
    <property type="molecule type" value="Genomic_DNA"/>
</dbReference>
<name>A0A2G2WY90_CAPBA</name>
<accession>A0A2G2WY90</accession>
<dbReference type="Proteomes" id="UP000224567">
    <property type="component" value="Unassembled WGS sequence"/>
</dbReference>
<proteinExistence type="predicted"/>
<comment type="caution">
    <text evidence="1">The sequence shown here is derived from an EMBL/GenBank/DDBJ whole genome shotgun (WGS) entry which is preliminary data.</text>
</comment>
<gene>
    <name evidence="1" type="ORF">CQW23_09961</name>
</gene>
<reference evidence="2" key="2">
    <citation type="journal article" date="2017" name="J. Anim. Genet.">
        <title>Multiple reference genome sequences of hot pepper reveal the massive evolution of plant disease resistance genes by retroduplication.</title>
        <authorList>
            <person name="Kim S."/>
            <person name="Park J."/>
            <person name="Yeom S.-I."/>
            <person name="Kim Y.-M."/>
            <person name="Seo E."/>
            <person name="Kim K.-T."/>
            <person name="Kim M.-S."/>
            <person name="Lee J.M."/>
            <person name="Cheong K."/>
            <person name="Shin H.-S."/>
            <person name="Kim S.-B."/>
            <person name="Han K."/>
            <person name="Lee J."/>
            <person name="Park M."/>
            <person name="Lee H.-A."/>
            <person name="Lee H.-Y."/>
            <person name="Lee Y."/>
            <person name="Oh S."/>
            <person name="Lee J.H."/>
            <person name="Choi E."/>
            <person name="Choi E."/>
            <person name="Lee S.E."/>
            <person name="Jeon J."/>
            <person name="Kim H."/>
            <person name="Choi G."/>
            <person name="Song H."/>
            <person name="Lee J."/>
            <person name="Lee S.-C."/>
            <person name="Kwon J.-K."/>
            <person name="Lee H.-Y."/>
            <person name="Koo N."/>
            <person name="Hong Y."/>
            <person name="Kim R.W."/>
            <person name="Kang W.-H."/>
            <person name="Huh J.H."/>
            <person name="Kang B.-C."/>
            <person name="Yang T.-J."/>
            <person name="Lee Y.-H."/>
            <person name="Bennetzen J.L."/>
            <person name="Choi D."/>
        </authorList>
    </citation>
    <scope>NUCLEOTIDE SEQUENCE [LARGE SCALE GENOMIC DNA]</scope>
    <source>
        <strain evidence="2">cv. PBC81</strain>
    </source>
</reference>
<dbReference type="OrthoDB" id="270392at2759"/>
<keyword evidence="2" id="KW-1185">Reference proteome</keyword>
<evidence type="ECO:0000313" key="1">
    <source>
        <dbReference type="EMBL" id="PHT50214.1"/>
    </source>
</evidence>
<evidence type="ECO:0008006" key="3">
    <source>
        <dbReference type="Google" id="ProtNLM"/>
    </source>
</evidence>
<dbReference type="AlphaFoldDB" id="A0A2G2WY90"/>
<organism evidence="1 2">
    <name type="scientific">Capsicum baccatum</name>
    <name type="common">Peruvian pepper</name>
    <dbReference type="NCBI Taxonomy" id="33114"/>
    <lineage>
        <taxon>Eukaryota</taxon>
        <taxon>Viridiplantae</taxon>
        <taxon>Streptophyta</taxon>
        <taxon>Embryophyta</taxon>
        <taxon>Tracheophyta</taxon>
        <taxon>Spermatophyta</taxon>
        <taxon>Magnoliopsida</taxon>
        <taxon>eudicotyledons</taxon>
        <taxon>Gunneridae</taxon>
        <taxon>Pentapetalae</taxon>
        <taxon>asterids</taxon>
        <taxon>lamiids</taxon>
        <taxon>Solanales</taxon>
        <taxon>Solanaceae</taxon>
        <taxon>Solanoideae</taxon>
        <taxon>Capsiceae</taxon>
        <taxon>Capsicum</taxon>
    </lineage>
</organism>
<reference evidence="1 2" key="1">
    <citation type="journal article" date="2017" name="Genome Biol.">
        <title>New reference genome sequences of hot pepper reveal the massive evolution of plant disease-resistance genes by retroduplication.</title>
        <authorList>
            <person name="Kim S."/>
            <person name="Park J."/>
            <person name="Yeom S.I."/>
            <person name="Kim Y.M."/>
            <person name="Seo E."/>
            <person name="Kim K.T."/>
            <person name="Kim M.S."/>
            <person name="Lee J.M."/>
            <person name="Cheong K."/>
            <person name="Shin H.S."/>
            <person name="Kim S.B."/>
            <person name="Han K."/>
            <person name="Lee J."/>
            <person name="Park M."/>
            <person name="Lee H.A."/>
            <person name="Lee H.Y."/>
            <person name="Lee Y."/>
            <person name="Oh S."/>
            <person name="Lee J.H."/>
            <person name="Choi E."/>
            <person name="Choi E."/>
            <person name="Lee S.E."/>
            <person name="Jeon J."/>
            <person name="Kim H."/>
            <person name="Choi G."/>
            <person name="Song H."/>
            <person name="Lee J."/>
            <person name="Lee S.C."/>
            <person name="Kwon J.K."/>
            <person name="Lee H.Y."/>
            <person name="Koo N."/>
            <person name="Hong Y."/>
            <person name="Kim R.W."/>
            <person name="Kang W.H."/>
            <person name="Huh J.H."/>
            <person name="Kang B.C."/>
            <person name="Yang T.J."/>
            <person name="Lee Y.H."/>
            <person name="Bennetzen J.L."/>
            <person name="Choi D."/>
        </authorList>
    </citation>
    <scope>NUCLEOTIDE SEQUENCE [LARGE SCALE GENOMIC DNA]</scope>
    <source>
        <strain evidence="2">cv. PBC81</strain>
    </source>
</reference>
<sequence length="206" mass="23827">MALFSWFLDKLSTFKIFNLVISFGTSPTSWFLLKSTNVSSEHRAIELGISPVKPLPLKSMSLGSSSSLLMEEWSQYPVVGKYKFSEIIRVNLCWQLTSEIVVIKFKNIQCRRMSNSDKPWESNFLKIGLNKSLDAYRNKMKYMGRDEINRHDQVSKHLSRIIEVLSIIKGIRDDDSLLLGLSPEYARPDWMILQALPIHRHLFGFL</sequence>
<protein>
    <recommendedName>
        <fullName evidence="3">DNA-directed RNA polymerase</fullName>
    </recommendedName>
</protein>
<evidence type="ECO:0000313" key="2">
    <source>
        <dbReference type="Proteomes" id="UP000224567"/>
    </source>
</evidence>